<keyword evidence="1" id="KW-0472">Membrane</keyword>
<dbReference type="PANTHER" id="PTHR40394:SF2">
    <property type="entry name" value="QUINOL:CYTOCHROME C OXIDOREDUCTASE MEMBRANE PROTEIN"/>
    <property type="match status" value="1"/>
</dbReference>
<evidence type="ECO:0000313" key="3">
    <source>
        <dbReference type="Proteomes" id="UP000772181"/>
    </source>
</evidence>
<dbReference type="PANTHER" id="PTHR40394">
    <property type="entry name" value="LIPOPROTEIN-RELATED"/>
    <property type="match status" value="1"/>
</dbReference>
<feature type="transmembrane region" description="Helical" evidence="1">
    <location>
        <begin position="57"/>
        <end position="76"/>
    </location>
</feature>
<protein>
    <submittedName>
        <fullName evidence="2">DUF3341 domain-containing protein</fullName>
    </submittedName>
</protein>
<reference evidence="2" key="1">
    <citation type="submission" date="2020-07" db="EMBL/GenBank/DDBJ databases">
        <title>Huge and variable diversity of episymbiotic CPR bacteria and DPANN archaea in groundwater ecosystems.</title>
        <authorList>
            <person name="He C.Y."/>
            <person name="Keren R."/>
            <person name="Whittaker M."/>
            <person name="Farag I.F."/>
            <person name="Doudna J."/>
            <person name="Cate J.H.D."/>
            <person name="Banfield J.F."/>
        </authorList>
    </citation>
    <scope>NUCLEOTIDE SEQUENCE</scope>
    <source>
        <strain evidence="2">NC_groundwater_1482_Ag_S-0.65um_47_24</strain>
    </source>
</reference>
<dbReference type="InterPro" id="IPR021776">
    <property type="entry name" value="ActD"/>
</dbReference>
<feature type="transmembrane region" description="Helical" evidence="1">
    <location>
        <begin position="96"/>
        <end position="118"/>
    </location>
</feature>
<organism evidence="2 3">
    <name type="scientific">Tectimicrobiota bacterium</name>
    <dbReference type="NCBI Taxonomy" id="2528274"/>
    <lineage>
        <taxon>Bacteria</taxon>
        <taxon>Pseudomonadati</taxon>
        <taxon>Nitrospinota/Tectimicrobiota group</taxon>
        <taxon>Candidatus Tectimicrobiota</taxon>
    </lineage>
</organism>
<proteinExistence type="predicted"/>
<dbReference type="Pfam" id="PF11821">
    <property type="entry name" value="ActD"/>
    <property type="match status" value="1"/>
</dbReference>
<accession>A0A933GMT8</accession>
<name>A0A933GMT8_UNCTE</name>
<gene>
    <name evidence="2" type="ORF">HY730_07635</name>
</gene>
<evidence type="ECO:0000313" key="2">
    <source>
        <dbReference type="EMBL" id="MBI4596228.1"/>
    </source>
</evidence>
<comment type="caution">
    <text evidence="2">The sequence shown here is derived from an EMBL/GenBank/DDBJ whole genome shotgun (WGS) entry which is preliminary data.</text>
</comment>
<keyword evidence="1" id="KW-0812">Transmembrane</keyword>
<dbReference type="Proteomes" id="UP000772181">
    <property type="component" value="Unassembled WGS sequence"/>
</dbReference>
<evidence type="ECO:0000256" key="1">
    <source>
        <dbReference type="SAM" id="Phobius"/>
    </source>
</evidence>
<keyword evidence="1" id="KW-1133">Transmembrane helix</keyword>
<dbReference type="AlphaFoldDB" id="A0A933GMT8"/>
<dbReference type="EMBL" id="JACQWF010000338">
    <property type="protein sequence ID" value="MBI4596228.1"/>
    <property type="molecule type" value="Genomic_DNA"/>
</dbReference>
<sequence>MRENRKELVGTFKHLDALLESIRKLRQMGHEDFIVLSPMPHHDITQALGRKISPIRFFTLVGALVGCASGFALAAFSALKWGLIAGGKPVISIPPFVVIAFEATVLLSALATVFGLLVTARLPRLAGPGFDPRFSQDHFGIVVRCSEKQLSSFRNMFNSAGAVEISEESLEESTG</sequence>